<comment type="similarity">
    <text evidence="1">Belongs to the choline/ethanolamine kinase family.</text>
</comment>
<dbReference type="Gene3D" id="3.90.1200.10">
    <property type="match status" value="1"/>
</dbReference>
<dbReference type="InterPro" id="IPR011009">
    <property type="entry name" value="Kinase-like_dom_sf"/>
</dbReference>
<evidence type="ECO:0008006" key="4">
    <source>
        <dbReference type="Google" id="ProtNLM"/>
    </source>
</evidence>
<dbReference type="CDD" id="cd05157">
    <property type="entry name" value="ETNK_euk"/>
    <property type="match status" value="1"/>
</dbReference>
<dbReference type="PANTHER" id="PTHR22603">
    <property type="entry name" value="CHOLINE/ETHANOALAMINE KINASE"/>
    <property type="match status" value="1"/>
</dbReference>
<accession>A0A9P6XFP4</accession>
<dbReference type="GO" id="GO:0006646">
    <property type="term" value="P:phosphatidylethanolamine biosynthetic process"/>
    <property type="evidence" value="ECO:0007669"/>
    <property type="project" value="TreeGrafter"/>
</dbReference>
<dbReference type="AlphaFoldDB" id="A0A9P6XFP4"/>
<protein>
    <recommendedName>
        <fullName evidence="4">Choline kinase</fullName>
    </recommendedName>
</protein>
<dbReference type="SUPFAM" id="SSF56112">
    <property type="entry name" value="Protein kinase-like (PK-like)"/>
    <property type="match status" value="1"/>
</dbReference>
<sequence>MLASEDSSVELKPIPECDTTIDLTILKGDELKRKVFELIEQLFPQWAKDVEGIQLDRVSGAMTNAIFFVDAHNRKRLLLRVYGIGVDQIIDRNNELAWIARLSHLNIGPSLLGVFGNGRFEQYLPSRTLTSADIRTPDISRSIASCTRELHDIVTIYPPLTNSVMEAWNNVDKWYKLVMETLPSLTKKSDGWAKTLASFDLTRLAFEIEESKKILTKINSPIVFAHNDSQYGNVLQLEKTGELVIVDFEYAGYNARGYDIANHFCEWMYNYHSDQPAVMNKDQYPTKEEQINFLTAYINTTSKFSKQNKDCIDIKELEREVDMYVMVSHLFWGLWGLFQANQSEIDFDYFLYSTQRLNAFRKELAKWKHED</sequence>
<evidence type="ECO:0000256" key="1">
    <source>
        <dbReference type="ARBA" id="ARBA00038211"/>
    </source>
</evidence>
<dbReference type="GO" id="GO:0004305">
    <property type="term" value="F:ethanolamine kinase activity"/>
    <property type="evidence" value="ECO:0007669"/>
    <property type="project" value="TreeGrafter"/>
</dbReference>
<dbReference type="EMBL" id="JAANQT010000243">
    <property type="protein sequence ID" value="KAG1312836.1"/>
    <property type="molecule type" value="Genomic_DNA"/>
</dbReference>
<dbReference type="Pfam" id="PF01633">
    <property type="entry name" value="Choline_kinase"/>
    <property type="match status" value="1"/>
</dbReference>
<gene>
    <name evidence="2" type="ORF">G6F64_002706</name>
</gene>
<name>A0A9P6XFP4_RHIOR</name>
<keyword evidence="3" id="KW-1185">Reference proteome</keyword>
<organism evidence="2 3">
    <name type="scientific">Rhizopus oryzae</name>
    <name type="common">Mucormycosis agent</name>
    <name type="synonym">Rhizopus arrhizus var. delemar</name>
    <dbReference type="NCBI Taxonomy" id="64495"/>
    <lineage>
        <taxon>Eukaryota</taxon>
        <taxon>Fungi</taxon>
        <taxon>Fungi incertae sedis</taxon>
        <taxon>Mucoromycota</taxon>
        <taxon>Mucoromycotina</taxon>
        <taxon>Mucoromycetes</taxon>
        <taxon>Mucorales</taxon>
        <taxon>Mucorineae</taxon>
        <taxon>Rhizopodaceae</taxon>
        <taxon>Rhizopus</taxon>
    </lineage>
</organism>
<dbReference type="Proteomes" id="UP000716291">
    <property type="component" value="Unassembled WGS sequence"/>
</dbReference>
<comment type="caution">
    <text evidence="2">The sequence shown here is derived from an EMBL/GenBank/DDBJ whole genome shotgun (WGS) entry which is preliminary data.</text>
</comment>
<proteinExistence type="inferred from homology"/>
<dbReference type="GO" id="GO:0004103">
    <property type="term" value="F:choline kinase activity"/>
    <property type="evidence" value="ECO:0007669"/>
    <property type="project" value="TreeGrafter"/>
</dbReference>
<dbReference type="GO" id="GO:0005737">
    <property type="term" value="C:cytoplasm"/>
    <property type="evidence" value="ECO:0007669"/>
    <property type="project" value="TreeGrafter"/>
</dbReference>
<evidence type="ECO:0000313" key="3">
    <source>
        <dbReference type="Proteomes" id="UP000716291"/>
    </source>
</evidence>
<dbReference type="Gene3D" id="3.30.200.20">
    <property type="entry name" value="Phosphorylase Kinase, domain 1"/>
    <property type="match status" value="1"/>
</dbReference>
<reference evidence="2" key="1">
    <citation type="journal article" date="2020" name="Microb. Genom.">
        <title>Genetic diversity of clinical and environmental Mucorales isolates obtained from an investigation of mucormycosis cases among solid organ transplant recipients.</title>
        <authorList>
            <person name="Nguyen M.H."/>
            <person name="Kaul D."/>
            <person name="Muto C."/>
            <person name="Cheng S.J."/>
            <person name="Richter R.A."/>
            <person name="Bruno V.M."/>
            <person name="Liu G."/>
            <person name="Beyhan S."/>
            <person name="Sundermann A.J."/>
            <person name="Mounaud S."/>
            <person name="Pasculle A.W."/>
            <person name="Nierman W.C."/>
            <person name="Driscoll E."/>
            <person name="Cumbie R."/>
            <person name="Clancy C.J."/>
            <person name="Dupont C.L."/>
        </authorList>
    </citation>
    <scope>NUCLEOTIDE SEQUENCE</scope>
    <source>
        <strain evidence="2">GL11</strain>
    </source>
</reference>
<dbReference type="PANTHER" id="PTHR22603:SF93">
    <property type="entry name" value="RE24176P"/>
    <property type="match status" value="1"/>
</dbReference>
<evidence type="ECO:0000313" key="2">
    <source>
        <dbReference type="EMBL" id="KAG1312836.1"/>
    </source>
</evidence>